<dbReference type="EMBL" id="PYDT01000009">
    <property type="protein sequence ID" value="THU50836.1"/>
    <property type="molecule type" value="Genomic_DNA"/>
</dbReference>
<dbReference type="Proteomes" id="UP000317650">
    <property type="component" value="Chromosome 6"/>
</dbReference>
<protein>
    <submittedName>
        <fullName evidence="1">Uncharacterized protein</fullName>
    </submittedName>
</protein>
<evidence type="ECO:0000313" key="2">
    <source>
        <dbReference type="Proteomes" id="UP000317650"/>
    </source>
</evidence>
<comment type="caution">
    <text evidence="1">The sequence shown here is derived from an EMBL/GenBank/DDBJ whole genome shotgun (WGS) entry which is preliminary data.</text>
</comment>
<name>A0A4V4H456_MUSBA</name>
<dbReference type="AlphaFoldDB" id="A0A4V4H456"/>
<organism evidence="1 2">
    <name type="scientific">Musa balbisiana</name>
    <name type="common">Banana</name>
    <dbReference type="NCBI Taxonomy" id="52838"/>
    <lineage>
        <taxon>Eukaryota</taxon>
        <taxon>Viridiplantae</taxon>
        <taxon>Streptophyta</taxon>
        <taxon>Embryophyta</taxon>
        <taxon>Tracheophyta</taxon>
        <taxon>Spermatophyta</taxon>
        <taxon>Magnoliopsida</taxon>
        <taxon>Liliopsida</taxon>
        <taxon>Zingiberales</taxon>
        <taxon>Musaceae</taxon>
        <taxon>Musa</taxon>
    </lineage>
</organism>
<sequence length="63" mass="7024">MDTHSPTEICFGTCACIEDDDEDEDVQFLPMQSHPTRFAFAADLLHLPELISLLRRSSSSLLG</sequence>
<accession>A0A4V4H456</accession>
<proteinExistence type="predicted"/>
<keyword evidence="2" id="KW-1185">Reference proteome</keyword>
<reference evidence="1 2" key="1">
    <citation type="journal article" date="2019" name="Nat. Plants">
        <title>Genome sequencing of Musa balbisiana reveals subgenome evolution and function divergence in polyploid bananas.</title>
        <authorList>
            <person name="Yao X."/>
        </authorList>
    </citation>
    <scope>NUCLEOTIDE SEQUENCE [LARGE SCALE GENOMIC DNA]</scope>
    <source>
        <strain evidence="2">cv. DH-PKW</strain>
        <tissue evidence="1">Leaves</tissue>
    </source>
</reference>
<evidence type="ECO:0000313" key="1">
    <source>
        <dbReference type="EMBL" id="THU50836.1"/>
    </source>
</evidence>
<gene>
    <name evidence="1" type="ORF">C4D60_Mb06t24530</name>
</gene>